<accession>A0A5K7YWD0</accession>
<proteinExistence type="predicted"/>
<dbReference type="OrthoDB" id="9790149at2"/>
<dbReference type="SUPFAM" id="SSF56281">
    <property type="entry name" value="Metallo-hydrolase/oxidoreductase"/>
    <property type="match status" value="1"/>
</dbReference>
<dbReference type="PANTHER" id="PTHR30619">
    <property type="entry name" value="DNA INTERNALIZATION/COMPETENCE PROTEIN COMEC/REC2"/>
    <property type="match status" value="1"/>
</dbReference>
<protein>
    <recommendedName>
        <fullName evidence="3">Metallo-beta-lactamase domain-containing protein</fullName>
    </recommendedName>
</protein>
<dbReference type="RefSeq" id="WP_155320065.1">
    <property type="nucleotide sequence ID" value="NZ_AP021874.1"/>
</dbReference>
<dbReference type="Proteomes" id="UP000427906">
    <property type="component" value="Chromosome"/>
</dbReference>
<organism evidence="1 2">
    <name type="scientific">Desulfosarcina alkanivorans</name>
    <dbReference type="NCBI Taxonomy" id="571177"/>
    <lineage>
        <taxon>Bacteria</taxon>
        <taxon>Pseudomonadati</taxon>
        <taxon>Thermodesulfobacteriota</taxon>
        <taxon>Desulfobacteria</taxon>
        <taxon>Desulfobacterales</taxon>
        <taxon>Desulfosarcinaceae</taxon>
        <taxon>Desulfosarcina</taxon>
    </lineage>
</organism>
<dbReference type="AlphaFoldDB" id="A0A5K7YWD0"/>
<reference evidence="1 2" key="1">
    <citation type="submission" date="2019-11" db="EMBL/GenBank/DDBJ databases">
        <title>Comparative genomics of hydrocarbon-degrading Desulfosarcina strains.</title>
        <authorList>
            <person name="Watanabe M."/>
            <person name="Kojima H."/>
            <person name="Fukui M."/>
        </authorList>
    </citation>
    <scope>NUCLEOTIDE SEQUENCE [LARGE SCALE GENOMIC DNA]</scope>
    <source>
        <strain evidence="1 2">PL12</strain>
    </source>
</reference>
<dbReference type="KEGG" id="dalk:DSCA_62890"/>
<dbReference type="PANTHER" id="PTHR30619:SF1">
    <property type="entry name" value="RECOMBINATION PROTEIN 2"/>
    <property type="match status" value="1"/>
</dbReference>
<gene>
    <name evidence="1" type="ORF">DSCA_62890</name>
</gene>
<sequence length="271" mass="30871">MNNEKFMVTIFDVGQGDTTLIRNIPNSHSALIDLKCWHSIKPHIMDLGELKVLFITHWHTDHISGISHLLSSIEKNTIDKLPIFINPKFIKNKTANSIKRAIHEALEMGIIKLVPAYSDQDNCDIDMLNAKFKIIWPPYSRFVVDPEKENNNSIVIRFDTKNFKILFGGDAGGEVWQCMNKKCIKANVLKYPHHGAKLSEREGGICASEFLTDVQPNWVIISCSKNNNYDHPSEELKEAEKEYKDIKFLYTFNGNIDINIDGPHTSVGYAI</sequence>
<dbReference type="Gene3D" id="3.60.15.10">
    <property type="entry name" value="Ribonuclease Z/Hydroxyacylglutathione hydrolase-like"/>
    <property type="match status" value="1"/>
</dbReference>
<name>A0A5K7YWD0_9BACT</name>
<dbReference type="InterPro" id="IPR052159">
    <property type="entry name" value="Competence_DNA_uptake"/>
</dbReference>
<evidence type="ECO:0000313" key="1">
    <source>
        <dbReference type="EMBL" id="BBO72359.1"/>
    </source>
</evidence>
<evidence type="ECO:0000313" key="2">
    <source>
        <dbReference type="Proteomes" id="UP000427906"/>
    </source>
</evidence>
<evidence type="ECO:0008006" key="3">
    <source>
        <dbReference type="Google" id="ProtNLM"/>
    </source>
</evidence>
<dbReference type="EMBL" id="AP021874">
    <property type="protein sequence ID" value="BBO72359.1"/>
    <property type="molecule type" value="Genomic_DNA"/>
</dbReference>
<dbReference type="InterPro" id="IPR036866">
    <property type="entry name" value="RibonucZ/Hydroxyglut_hydro"/>
</dbReference>
<keyword evidence="2" id="KW-1185">Reference proteome</keyword>